<sequence>MGSFASRILNVGNPSGDIREGIERSPGHGNTVTLDSLHRTSGILSINMLSNLHFKRRGDMDKVIVIHLWANYSIYEVIAKGQSVDESIDKSVHILSGEGNSCNVLGVAMVFNEPECPTVGVVWNSDMIATAREEFTKERGVRFGSSSSIGSRNLFENVPRPVSVPMRSKGVVSRVPPVKSLRALTQLFSKMVEESATNAIVKGTIEVVLGSDLSNGFEKKLGEIHHYLFPRDHNEKLKRFNQFKEMAKRVYNRNKTDGPFTLRLNNVADRTIEELCGAVVESGPRVSYYGNGGQMKS</sequence>
<feature type="region of interest" description="Disordered" evidence="1">
    <location>
        <begin position="1"/>
        <end position="31"/>
    </location>
</feature>
<protein>
    <recommendedName>
        <fullName evidence="2">Cathepsin propeptide inhibitor domain-containing protein</fullName>
    </recommendedName>
</protein>
<accession>A0A834YYA5</accession>
<evidence type="ECO:0000256" key="1">
    <source>
        <dbReference type="SAM" id="MobiDB-lite"/>
    </source>
</evidence>
<dbReference type="InterPro" id="IPR013201">
    <property type="entry name" value="Prot_inhib_I29"/>
</dbReference>
<dbReference type="AlphaFoldDB" id="A0A834YYA5"/>
<dbReference type="Pfam" id="PF08246">
    <property type="entry name" value="Inhibitor_I29"/>
    <property type="match status" value="1"/>
</dbReference>
<proteinExistence type="predicted"/>
<reference evidence="3 4" key="1">
    <citation type="submission" date="2020-04" db="EMBL/GenBank/DDBJ databases">
        <title>Plant Genome Project.</title>
        <authorList>
            <person name="Zhang R.-G."/>
        </authorList>
    </citation>
    <scope>NUCLEOTIDE SEQUENCE [LARGE SCALE GENOMIC DNA]</scope>
    <source>
        <strain evidence="3">YNK0</strain>
        <tissue evidence="3">Leaf</tissue>
    </source>
</reference>
<evidence type="ECO:0000259" key="2">
    <source>
        <dbReference type="Pfam" id="PF08246"/>
    </source>
</evidence>
<organism evidence="3 4">
    <name type="scientific">Tetracentron sinense</name>
    <name type="common">Spur-leaf</name>
    <dbReference type="NCBI Taxonomy" id="13715"/>
    <lineage>
        <taxon>Eukaryota</taxon>
        <taxon>Viridiplantae</taxon>
        <taxon>Streptophyta</taxon>
        <taxon>Embryophyta</taxon>
        <taxon>Tracheophyta</taxon>
        <taxon>Spermatophyta</taxon>
        <taxon>Magnoliopsida</taxon>
        <taxon>Trochodendrales</taxon>
        <taxon>Trochodendraceae</taxon>
        <taxon>Tetracentron</taxon>
    </lineage>
</organism>
<dbReference type="Gene3D" id="1.10.287.2250">
    <property type="match status" value="1"/>
</dbReference>
<evidence type="ECO:0000313" key="3">
    <source>
        <dbReference type="EMBL" id="KAF8396680.1"/>
    </source>
</evidence>
<dbReference type="Proteomes" id="UP000655225">
    <property type="component" value="Unassembled WGS sequence"/>
</dbReference>
<gene>
    <name evidence="3" type="ORF">HHK36_018305</name>
</gene>
<dbReference type="EMBL" id="JABCRI010000012">
    <property type="protein sequence ID" value="KAF8396680.1"/>
    <property type="molecule type" value="Genomic_DNA"/>
</dbReference>
<name>A0A834YYA5_TETSI</name>
<comment type="caution">
    <text evidence="3">The sequence shown here is derived from an EMBL/GenBank/DDBJ whole genome shotgun (WGS) entry which is preliminary data.</text>
</comment>
<feature type="compositionally biased region" description="Basic and acidic residues" evidence="1">
    <location>
        <begin position="17"/>
        <end position="26"/>
    </location>
</feature>
<evidence type="ECO:0000313" key="4">
    <source>
        <dbReference type="Proteomes" id="UP000655225"/>
    </source>
</evidence>
<keyword evidence="4" id="KW-1185">Reference proteome</keyword>
<feature type="domain" description="Cathepsin propeptide inhibitor" evidence="2">
    <location>
        <begin position="231"/>
        <end position="275"/>
    </location>
</feature>